<evidence type="ECO:0000256" key="5">
    <source>
        <dbReference type="ARBA" id="ARBA00023274"/>
    </source>
</evidence>
<keyword evidence="3" id="KW-0689">Ribosomal protein</keyword>
<name>A0A2N3NGH1_9PEZI</name>
<evidence type="ECO:0000256" key="3">
    <source>
        <dbReference type="ARBA" id="ARBA00022980"/>
    </source>
</evidence>
<keyword evidence="4" id="KW-0496">Mitochondrion</keyword>
<dbReference type="GO" id="GO:1990904">
    <property type="term" value="C:ribonucleoprotein complex"/>
    <property type="evidence" value="ECO:0007669"/>
    <property type="project" value="UniProtKB-KW"/>
</dbReference>
<evidence type="ECO:0000256" key="7">
    <source>
        <dbReference type="ARBA" id="ARBA00039306"/>
    </source>
</evidence>
<keyword evidence="10" id="KW-1185">Reference proteome</keyword>
<proteinExistence type="inferred from homology"/>
<evidence type="ECO:0000259" key="8">
    <source>
        <dbReference type="Pfam" id="PF00177"/>
    </source>
</evidence>
<gene>
    <name evidence="9" type="ORF">jhhlp_003290</name>
</gene>
<comment type="subcellular location">
    <subcellularLocation>
        <location evidence="1">Mitochondrion</location>
    </subcellularLocation>
</comment>
<evidence type="ECO:0000256" key="2">
    <source>
        <dbReference type="ARBA" id="ARBA00007151"/>
    </source>
</evidence>
<dbReference type="PANTHER" id="PTHR11205">
    <property type="entry name" value="RIBOSOMAL PROTEIN S7"/>
    <property type="match status" value="1"/>
</dbReference>
<dbReference type="Pfam" id="PF00177">
    <property type="entry name" value="Ribosomal_S7"/>
    <property type="match status" value="1"/>
</dbReference>
<organism evidence="9 10">
    <name type="scientific">Lomentospora prolificans</name>
    <dbReference type="NCBI Taxonomy" id="41688"/>
    <lineage>
        <taxon>Eukaryota</taxon>
        <taxon>Fungi</taxon>
        <taxon>Dikarya</taxon>
        <taxon>Ascomycota</taxon>
        <taxon>Pezizomycotina</taxon>
        <taxon>Sordariomycetes</taxon>
        <taxon>Hypocreomycetidae</taxon>
        <taxon>Microascales</taxon>
        <taxon>Microascaceae</taxon>
        <taxon>Lomentospora</taxon>
    </lineage>
</organism>
<evidence type="ECO:0000256" key="6">
    <source>
        <dbReference type="ARBA" id="ARBA00037226"/>
    </source>
</evidence>
<dbReference type="FunFam" id="1.10.455.10:FF:000006">
    <property type="entry name" value="37S ribosomal protein S7, mitochondrial"/>
    <property type="match status" value="1"/>
</dbReference>
<evidence type="ECO:0000313" key="9">
    <source>
        <dbReference type="EMBL" id="PKS11525.1"/>
    </source>
</evidence>
<dbReference type="InParanoid" id="A0A2N3NGH1"/>
<sequence>MSPPARLWGACRTLAIRARPMKPSQGAVLTVAAPRRFLTTDKISSGAEDSTAADIEAMLEAATTSGVLEAHGLPGGLQGGLTPAQEQTLYEEGVIKPASTGNQVLDQMTEIATGLTVAGGAGHKFPLPELPLPWHMQMKSRYHPVLTQISRLLMREGKLSKAQSHLSRVLTILRTSPPPILSPKYPLLPGAPPANHLPLNPIVYLTLAIDSVAPLMRIRHLRGLAGGGAALEMPMPLEVRQRRRIAFQWILEAVNKKPSMGSGRNQFAHRLASEIIAVVEGRSSVWDKRQQVHKLATAARANLNNKKKAKSKK</sequence>
<dbReference type="EMBL" id="NLAX01000008">
    <property type="protein sequence ID" value="PKS11525.1"/>
    <property type="molecule type" value="Genomic_DNA"/>
</dbReference>
<dbReference type="GO" id="GO:0006412">
    <property type="term" value="P:translation"/>
    <property type="evidence" value="ECO:0007669"/>
    <property type="project" value="InterPro"/>
</dbReference>
<dbReference type="Proteomes" id="UP000233524">
    <property type="component" value="Unassembled WGS sequence"/>
</dbReference>
<dbReference type="CDD" id="cd14868">
    <property type="entry name" value="uS7_Mitochondria_Fungi"/>
    <property type="match status" value="1"/>
</dbReference>
<dbReference type="AlphaFoldDB" id="A0A2N3NGH1"/>
<evidence type="ECO:0000313" key="10">
    <source>
        <dbReference type="Proteomes" id="UP000233524"/>
    </source>
</evidence>
<evidence type="ECO:0000256" key="4">
    <source>
        <dbReference type="ARBA" id="ARBA00023128"/>
    </source>
</evidence>
<dbReference type="OrthoDB" id="9972728at2759"/>
<comment type="similarity">
    <text evidence="2">Belongs to the universal ribosomal protein uS7 family.</text>
</comment>
<dbReference type="GO" id="GO:0005840">
    <property type="term" value="C:ribosome"/>
    <property type="evidence" value="ECO:0007669"/>
    <property type="project" value="UniProtKB-KW"/>
</dbReference>
<protein>
    <recommendedName>
        <fullName evidence="7">Small ribosomal subunit protein uS7m</fullName>
    </recommendedName>
</protein>
<dbReference type="InterPro" id="IPR036823">
    <property type="entry name" value="Ribosomal_uS7_dom_sf"/>
</dbReference>
<comment type="caution">
    <text evidence="9">The sequence shown here is derived from an EMBL/GenBank/DDBJ whole genome shotgun (WGS) entry which is preliminary data.</text>
</comment>
<dbReference type="FunCoup" id="A0A2N3NGH1">
    <property type="interactions" value="223"/>
</dbReference>
<evidence type="ECO:0000256" key="1">
    <source>
        <dbReference type="ARBA" id="ARBA00004173"/>
    </source>
</evidence>
<dbReference type="Gene3D" id="1.10.455.10">
    <property type="entry name" value="Ribosomal protein S7 domain"/>
    <property type="match status" value="1"/>
</dbReference>
<dbReference type="STRING" id="41688.A0A2N3NGH1"/>
<dbReference type="VEuPathDB" id="FungiDB:jhhlp_003290"/>
<accession>A0A2N3NGH1</accession>
<dbReference type="SUPFAM" id="SSF47973">
    <property type="entry name" value="Ribosomal protein S7"/>
    <property type="match status" value="1"/>
</dbReference>
<comment type="function">
    <text evidence="6">Component of the mitochondrial ribosome (mitoribosome), a dedicated translation machinery responsible for the synthesis of mitochondrial genome-encoded proteins, including at least some of the essential transmembrane subunits of the mitochondrial respiratory chain. The mitoribosomes are attached to the mitochondrial inner membrane and translation products are cotranslationally integrated into the membrane.</text>
</comment>
<keyword evidence="5" id="KW-0687">Ribonucleoprotein</keyword>
<dbReference type="InterPro" id="IPR047988">
    <property type="entry name" value="Ribosomal_uS7m_fungi"/>
</dbReference>
<dbReference type="InterPro" id="IPR000235">
    <property type="entry name" value="Ribosomal_uS7"/>
</dbReference>
<reference evidence="9 10" key="1">
    <citation type="journal article" date="2017" name="G3 (Bethesda)">
        <title>First Draft Genome Sequence of the Pathogenic Fungus Lomentospora prolificans (Formerly Scedosporium prolificans).</title>
        <authorList>
            <person name="Luo R."/>
            <person name="Zimin A."/>
            <person name="Workman R."/>
            <person name="Fan Y."/>
            <person name="Pertea G."/>
            <person name="Grossman N."/>
            <person name="Wear M.P."/>
            <person name="Jia B."/>
            <person name="Miller H."/>
            <person name="Casadevall A."/>
            <person name="Timp W."/>
            <person name="Zhang S.X."/>
            <person name="Salzberg S.L."/>
        </authorList>
    </citation>
    <scope>NUCLEOTIDE SEQUENCE [LARGE SCALE GENOMIC DNA]</scope>
    <source>
        <strain evidence="9 10">JHH-5317</strain>
    </source>
</reference>
<dbReference type="GO" id="GO:0005739">
    <property type="term" value="C:mitochondrion"/>
    <property type="evidence" value="ECO:0007669"/>
    <property type="project" value="UniProtKB-SubCell"/>
</dbReference>
<dbReference type="InterPro" id="IPR023798">
    <property type="entry name" value="Ribosomal_uS7_dom"/>
</dbReference>
<feature type="domain" description="Small ribosomal subunit protein uS7" evidence="8">
    <location>
        <begin position="141"/>
        <end position="300"/>
    </location>
</feature>